<dbReference type="Proteomes" id="UP001157974">
    <property type="component" value="Unassembled WGS sequence"/>
</dbReference>
<proteinExistence type="predicted"/>
<organism evidence="2 3">
    <name type="scientific">Rhodosorus marinus</name>
    <dbReference type="NCBI Taxonomy" id="101924"/>
    <lineage>
        <taxon>Eukaryota</taxon>
        <taxon>Rhodophyta</taxon>
        <taxon>Stylonematophyceae</taxon>
        <taxon>Stylonematales</taxon>
        <taxon>Stylonemataceae</taxon>
        <taxon>Rhodosorus</taxon>
    </lineage>
</organism>
<comment type="caution">
    <text evidence="2">The sequence shown here is derived from an EMBL/GenBank/DDBJ whole genome shotgun (WGS) entry which is preliminary data.</text>
</comment>
<feature type="signal peptide" evidence="1">
    <location>
        <begin position="1"/>
        <end position="15"/>
    </location>
</feature>
<keyword evidence="1" id="KW-0732">Signal</keyword>
<dbReference type="AlphaFoldDB" id="A0AAV8UM83"/>
<gene>
    <name evidence="2" type="ORF">NDN08_006792</name>
</gene>
<evidence type="ECO:0000313" key="3">
    <source>
        <dbReference type="Proteomes" id="UP001157974"/>
    </source>
</evidence>
<protein>
    <submittedName>
        <fullName evidence="2">Uncharacterized protein</fullName>
    </submittedName>
</protein>
<evidence type="ECO:0000313" key="2">
    <source>
        <dbReference type="EMBL" id="KAJ8902387.1"/>
    </source>
</evidence>
<reference evidence="2 3" key="1">
    <citation type="journal article" date="2023" name="Nat. Commun.">
        <title>Origin of minicircular mitochondrial genomes in red algae.</title>
        <authorList>
            <person name="Lee Y."/>
            <person name="Cho C.H."/>
            <person name="Lee Y.M."/>
            <person name="Park S.I."/>
            <person name="Yang J.H."/>
            <person name="West J.A."/>
            <person name="Bhattacharya D."/>
            <person name="Yoon H.S."/>
        </authorList>
    </citation>
    <scope>NUCLEOTIDE SEQUENCE [LARGE SCALE GENOMIC DNA]</scope>
    <source>
        <strain evidence="2 3">CCMP1338</strain>
        <tissue evidence="2">Whole cell</tissue>
    </source>
</reference>
<accession>A0AAV8UM83</accession>
<name>A0AAV8UM83_9RHOD</name>
<keyword evidence="3" id="KW-1185">Reference proteome</keyword>
<feature type="chain" id="PRO_5043518854" evidence="1">
    <location>
        <begin position="16"/>
        <end position="109"/>
    </location>
</feature>
<evidence type="ECO:0000256" key="1">
    <source>
        <dbReference type="SAM" id="SignalP"/>
    </source>
</evidence>
<dbReference type="EMBL" id="JAMWBK010000009">
    <property type="protein sequence ID" value="KAJ8902387.1"/>
    <property type="molecule type" value="Genomic_DNA"/>
</dbReference>
<sequence length="109" mass="11962">MALAAFLTGATISGAMVFSLRQAVYRAAGETERQLLEIAGSSSESIVEKKDALKNFFRTRLAVQWNRGIDSLFTGIIDAPENLNKLASGLQTRFEAWRKQPDDSGSHTD</sequence>